<evidence type="ECO:0000313" key="2">
    <source>
        <dbReference type="EMBL" id="CAF4566842.1"/>
    </source>
</evidence>
<reference evidence="2" key="1">
    <citation type="submission" date="2021-02" db="EMBL/GenBank/DDBJ databases">
        <authorList>
            <person name="Nowell W R."/>
        </authorList>
    </citation>
    <scope>NUCLEOTIDE SEQUENCE</scope>
</reference>
<evidence type="ECO:0000313" key="3">
    <source>
        <dbReference type="Proteomes" id="UP000663873"/>
    </source>
</evidence>
<dbReference type="EMBL" id="CAJOBP010011397">
    <property type="protein sequence ID" value="CAF4566842.1"/>
    <property type="molecule type" value="Genomic_DNA"/>
</dbReference>
<keyword evidence="3" id="KW-1185">Reference proteome</keyword>
<feature type="compositionally biased region" description="Polar residues" evidence="1">
    <location>
        <begin position="17"/>
        <end position="32"/>
    </location>
</feature>
<dbReference type="Proteomes" id="UP000663873">
    <property type="component" value="Unassembled WGS sequence"/>
</dbReference>
<gene>
    <name evidence="2" type="ORF">UJA718_LOCUS30162</name>
</gene>
<proteinExistence type="predicted"/>
<feature type="non-terminal residue" evidence="2">
    <location>
        <position position="32"/>
    </location>
</feature>
<accession>A0A820ZT16</accession>
<organism evidence="2 3">
    <name type="scientific">Rotaria socialis</name>
    <dbReference type="NCBI Taxonomy" id="392032"/>
    <lineage>
        <taxon>Eukaryota</taxon>
        <taxon>Metazoa</taxon>
        <taxon>Spiralia</taxon>
        <taxon>Gnathifera</taxon>
        <taxon>Rotifera</taxon>
        <taxon>Eurotatoria</taxon>
        <taxon>Bdelloidea</taxon>
        <taxon>Philodinida</taxon>
        <taxon>Philodinidae</taxon>
        <taxon>Rotaria</taxon>
    </lineage>
</organism>
<feature type="region of interest" description="Disordered" evidence="1">
    <location>
        <begin position="1"/>
        <end position="32"/>
    </location>
</feature>
<evidence type="ECO:0000256" key="1">
    <source>
        <dbReference type="SAM" id="MobiDB-lite"/>
    </source>
</evidence>
<sequence>MIDNINKLSKNLDRNKQPQQQTAASIVNLTDD</sequence>
<comment type="caution">
    <text evidence="2">The sequence shown here is derived from an EMBL/GenBank/DDBJ whole genome shotgun (WGS) entry which is preliminary data.</text>
</comment>
<dbReference type="AlphaFoldDB" id="A0A820ZT16"/>
<name>A0A820ZT16_9BILA</name>
<protein>
    <submittedName>
        <fullName evidence="2">Uncharacterized protein</fullName>
    </submittedName>
</protein>